<reference evidence="3" key="1">
    <citation type="submission" date="2016-05" db="EMBL/GenBank/DDBJ databases">
        <title>Comparative genomics of biotechnologically important yeasts.</title>
        <authorList>
            <consortium name="DOE Joint Genome Institute"/>
            <person name="Riley R."/>
            <person name="Haridas S."/>
            <person name="Wolfe K.H."/>
            <person name="Lopes M.R."/>
            <person name="Hittinger C.T."/>
            <person name="Goker M."/>
            <person name="Salamov A."/>
            <person name="Wisecaver J."/>
            <person name="Long T.M."/>
            <person name="Aerts A.L."/>
            <person name="Barry K."/>
            <person name="Choi C."/>
            <person name="Clum A."/>
            <person name="Coughlan A.Y."/>
            <person name="Deshpande S."/>
            <person name="Douglass A.P."/>
            <person name="Hanson S.J."/>
            <person name="Klenk H.-P."/>
            <person name="Labutti K."/>
            <person name="Lapidus A."/>
            <person name="Lindquist E."/>
            <person name="Lipzen A."/>
            <person name="Meier-Kolthoff J.P."/>
            <person name="Ohm R.A."/>
            <person name="Otillar R.P."/>
            <person name="Pangilinan J."/>
            <person name="Peng Y."/>
            <person name="Rokas A."/>
            <person name="Rosa C.A."/>
            <person name="Scheuner C."/>
            <person name="Sibirny A.A."/>
            <person name="Slot J.C."/>
            <person name="Stielow J.B."/>
            <person name="Sun H."/>
            <person name="Kurtzman C.P."/>
            <person name="Blackwell M."/>
            <person name="Grigoriev I.V."/>
            <person name="Jeffries T.W."/>
        </authorList>
    </citation>
    <scope>NUCLEOTIDE SEQUENCE [LARGE SCALE GENOMIC DNA]</scope>
    <source>
        <strain evidence="3">NRRL Y-17324</strain>
    </source>
</reference>
<feature type="compositionally biased region" description="Basic and acidic residues" evidence="1">
    <location>
        <begin position="249"/>
        <end position="268"/>
    </location>
</feature>
<name>A0A1E4SEX4_9ASCO</name>
<dbReference type="AlphaFoldDB" id="A0A1E4SEX4"/>
<feature type="region of interest" description="Disordered" evidence="1">
    <location>
        <begin position="1"/>
        <end position="30"/>
    </location>
</feature>
<feature type="compositionally biased region" description="Polar residues" evidence="1">
    <location>
        <begin position="14"/>
        <end position="23"/>
    </location>
</feature>
<proteinExistence type="predicted"/>
<protein>
    <submittedName>
        <fullName evidence="2">Uncharacterized protein</fullName>
    </submittedName>
</protein>
<feature type="compositionally biased region" description="Acidic residues" evidence="1">
    <location>
        <begin position="395"/>
        <end position="408"/>
    </location>
</feature>
<feature type="region of interest" description="Disordered" evidence="1">
    <location>
        <begin position="216"/>
        <end position="275"/>
    </location>
</feature>
<feature type="compositionally biased region" description="Polar residues" evidence="1">
    <location>
        <begin position="216"/>
        <end position="229"/>
    </location>
</feature>
<dbReference type="RefSeq" id="XP_020063193.1">
    <property type="nucleotide sequence ID" value="XM_020206929.1"/>
</dbReference>
<feature type="compositionally biased region" description="Basic and acidic residues" evidence="1">
    <location>
        <begin position="364"/>
        <end position="394"/>
    </location>
</feature>
<keyword evidence="3" id="KW-1185">Reference proteome</keyword>
<evidence type="ECO:0000313" key="2">
    <source>
        <dbReference type="EMBL" id="ODV78071.1"/>
    </source>
</evidence>
<accession>A0A1E4SEX4</accession>
<feature type="region of interest" description="Disordered" evidence="1">
    <location>
        <begin position="364"/>
        <end position="408"/>
    </location>
</feature>
<dbReference type="Proteomes" id="UP000094285">
    <property type="component" value="Unassembled WGS sequence"/>
</dbReference>
<dbReference type="GeneID" id="30981066"/>
<evidence type="ECO:0000256" key="1">
    <source>
        <dbReference type="SAM" id="MobiDB-lite"/>
    </source>
</evidence>
<organism evidence="2 3">
    <name type="scientific">Suhomyces tanzawaensis NRRL Y-17324</name>
    <dbReference type="NCBI Taxonomy" id="984487"/>
    <lineage>
        <taxon>Eukaryota</taxon>
        <taxon>Fungi</taxon>
        <taxon>Dikarya</taxon>
        <taxon>Ascomycota</taxon>
        <taxon>Saccharomycotina</taxon>
        <taxon>Pichiomycetes</taxon>
        <taxon>Debaryomycetaceae</taxon>
        <taxon>Suhomyces</taxon>
    </lineage>
</organism>
<evidence type="ECO:0000313" key="3">
    <source>
        <dbReference type="Proteomes" id="UP000094285"/>
    </source>
</evidence>
<sequence>MASSEFYNDHHSPILSNEHSAASSPYMIKPPATTTFAHRQRSSSMNSITSNHSVLNAHLPHVPSNVPTPNNARSMSIVSIESPRNLIISMDDTSRPLRNDPGVGLAAFGPALPATGCLAGGMPCGVSSDVAHHPRENVVLRVASPPTDYSNRLKLYNSALFSDDDSELELVTPTRNIAKPVYKLKKYAPPTTDALDHLEQIKSDFRFKYKDHINSDITSPPSVPTTNAPNHPFKHLQDPTPSPLSLNNQDKELSLDLQSSREKSESSKLTKKVKPSTSMQKMYLKKFYSKELQFELLHNSNISPPVSPTISYSDSFIPDLHNKFAVPHLNSHLPKKTESISDQNKAITKLNQKWNKSMYSEVLEKKKDENDAEQKSKLPDSKKEDISRKRSRDWAEDEDDTFDERDDF</sequence>
<dbReference type="OrthoDB" id="4096882at2759"/>
<dbReference type="EMBL" id="KV453914">
    <property type="protein sequence ID" value="ODV78071.1"/>
    <property type="molecule type" value="Genomic_DNA"/>
</dbReference>
<gene>
    <name evidence="2" type="ORF">CANTADRAFT_23178</name>
</gene>